<dbReference type="OrthoDB" id="444631at2759"/>
<feature type="transmembrane region" description="Helical" evidence="1">
    <location>
        <begin position="132"/>
        <end position="155"/>
    </location>
</feature>
<keyword evidence="1" id="KW-1133">Transmembrane helix</keyword>
<organism evidence="2 3">
    <name type="scientific">Boletus reticuloceps</name>
    <dbReference type="NCBI Taxonomy" id="495285"/>
    <lineage>
        <taxon>Eukaryota</taxon>
        <taxon>Fungi</taxon>
        <taxon>Dikarya</taxon>
        <taxon>Basidiomycota</taxon>
        <taxon>Agaricomycotina</taxon>
        <taxon>Agaricomycetes</taxon>
        <taxon>Agaricomycetidae</taxon>
        <taxon>Boletales</taxon>
        <taxon>Boletineae</taxon>
        <taxon>Boletaceae</taxon>
        <taxon>Boletoideae</taxon>
        <taxon>Boletus</taxon>
    </lineage>
</organism>
<feature type="transmembrane region" description="Helical" evidence="1">
    <location>
        <begin position="96"/>
        <end position="120"/>
    </location>
</feature>
<feature type="transmembrane region" description="Helical" evidence="1">
    <location>
        <begin position="28"/>
        <end position="48"/>
    </location>
</feature>
<keyword evidence="3" id="KW-1185">Reference proteome</keyword>
<comment type="caution">
    <text evidence="2">The sequence shown here is derived from an EMBL/GenBank/DDBJ whole genome shotgun (WGS) entry which is preliminary data.</text>
</comment>
<proteinExistence type="predicted"/>
<reference evidence="2" key="1">
    <citation type="submission" date="2021-03" db="EMBL/GenBank/DDBJ databases">
        <title>Evolutionary innovations through gain and loss of genes in the ectomycorrhizal Boletales.</title>
        <authorList>
            <person name="Wu G."/>
            <person name="Miyauchi S."/>
            <person name="Morin E."/>
            <person name="Yang Z.-L."/>
            <person name="Xu J."/>
            <person name="Martin F.M."/>
        </authorList>
    </citation>
    <scope>NUCLEOTIDE SEQUENCE</scope>
    <source>
        <strain evidence="2">BR01</strain>
    </source>
</reference>
<evidence type="ECO:0000313" key="3">
    <source>
        <dbReference type="Proteomes" id="UP000683000"/>
    </source>
</evidence>
<keyword evidence="1" id="KW-0472">Membrane</keyword>
<keyword evidence="1" id="KW-0812">Transmembrane</keyword>
<protein>
    <submittedName>
        <fullName evidence="2">Uncharacterized protein</fullName>
    </submittedName>
</protein>
<accession>A0A8I3ABY1</accession>
<dbReference type="Proteomes" id="UP000683000">
    <property type="component" value="Unassembled WGS sequence"/>
</dbReference>
<sequence length="197" mass="21813">MTDSRATRISILTSVVRVSRPEGMWRHVALSIGILFGLLGIAMLGLRLKLCLTVKCLMTRTILIVQTTTDCIADVLLSALPICFLRSLKLSRKRKIMVSSALSASMVINIVTVIETVAFFQSVTSGTIIFEHVKVACSMIVCNLLVIVTFVYRILRKGKSGFEDSILETRNTIEFTTVDFAQGGLSQETSKECHRPR</sequence>
<evidence type="ECO:0000313" key="2">
    <source>
        <dbReference type="EMBL" id="KAG6379703.1"/>
    </source>
</evidence>
<dbReference type="EMBL" id="JAGFBS010000004">
    <property type="protein sequence ID" value="KAG6379703.1"/>
    <property type="molecule type" value="Genomic_DNA"/>
</dbReference>
<evidence type="ECO:0000256" key="1">
    <source>
        <dbReference type="SAM" id="Phobius"/>
    </source>
</evidence>
<dbReference type="AlphaFoldDB" id="A0A8I3ABY1"/>
<name>A0A8I3ABY1_9AGAM</name>
<gene>
    <name evidence="2" type="ORF">JVT61DRAFT_10232</name>
</gene>